<evidence type="ECO:0000313" key="3">
    <source>
        <dbReference type="Proteomes" id="UP000053144"/>
    </source>
</evidence>
<gene>
    <name evidence="2" type="ORF">LR48_Vigan06g006800</name>
</gene>
<dbReference type="InterPro" id="IPR015348">
    <property type="entry name" value="Clathrin_H-chain_linker_core"/>
</dbReference>
<sequence>MINCAAPTFIKSPSLNLHTLRLNEYSSKGLYAINRRGQVLLVTVNEQTIVNFVSGQLNNLELAVSLAKRGNLPGAEKLLRL</sequence>
<dbReference type="GO" id="GO:0006886">
    <property type="term" value="P:intracellular protein transport"/>
    <property type="evidence" value="ECO:0007669"/>
    <property type="project" value="InterPro"/>
</dbReference>
<evidence type="ECO:0000313" key="2">
    <source>
        <dbReference type="EMBL" id="KOM44762.1"/>
    </source>
</evidence>
<dbReference type="Gene3D" id="2.130.10.110">
    <property type="entry name" value="Clathrin heavy-chain terminal domain"/>
    <property type="match status" value="1"/>
</dbReference>
<dbReference type="Proteomes" id="UP000053144">
    <property type="component" value="Chromosome 6"/>
</dbReference>
<organism evidence="2 3">
    <name type="scientific">Phaseolus angularis</name>
    <name type="common">Azuki bean</name>
    <name type="synonym">Vigna angularis</name>
    <dbReference type="NCBI Taxonomy" id="3914"/>
    <lineage>
        <taxon>Eukaryota</taxon>
        <taxon>Viridiplantae</taxon>
        <taxon>Streptophyta</taxon>
        <taxon>Embryophyta</taxon>
        <taxon>Tracheophyta</taxon>
        <taxon>Spermatophyta</taxon>
        <taxon>Magnoliopsida</taxon>
        <taxon>eudicotyledons</taxon>
        <taxon>Gunneridae</taxon>
        <taxon>Pentapetalae</taxon>
        <taxon>rosids</taxon>
        <taxon>fabids</taxon>
        <taxon>Fabales</taxon>
        <taxon>Fabaceae</taxon>
        <taxon>Papilionoideae</taxon>
        <taxon>50 kb inversion clade</taxon>
        <taxon>NPAAA clade</taxon>
        <taxon>indigoferoid/millettioid clade</taxon>
        <taxon>Phaseoleae</taxon>
        <taxon>Vigna</taxon>
    </lineage>
</organism>
<proteinExistence type="predicted"/>
<dbReference type="STRING" id="3914.A0A0L9UQ91"/>
<dbReference type="GO" id="GO:0030130">
    <property type="term" value="C:clathrin coat of trans-Golgi network vesicle"/>
    <property type="evidence" value="ECO:0007669"/>
    <property type="project" value="InterPro"/>
</dbReference>
<name>A0A0L9UQ91_PHAAN</name>
<protein>
    <recommendedName>
        <fullName evidence="1">Clathrin heavy chain linker core motif domain-containing protein</fullName>
    </recommendedName>
</protein>
<dbReference type="PANTHER" id="PTHR10292">
    <property type="entry name" value="CLATHRIN HEAVY CHAIN RELATED"/>
    <property type="match status" value="1"/>
</dbReference>
<feature type="domain" description="Clathrin heavy chain linker core motif" evidence="1">
    <location>
        <begin position="46"/>
        <end position="69"/>
    </location>
</feature>
<dbReference type="GO" id="GO:0071439">
    <property type="term" value="C:clathrin complex"/>
    <property type="evidence" value="ECO:0007669"/>
    <property type="project" value="TreeGrafter"/>
</dbReference>
<dbReference type="GO" id="GO:0032051">
    <property type="term" value="F:clathrin light chain binding"/>
    <property type="evidence" value="ECO:0007669"/>
    <property type="project" value="TreeGrafter"/>
</dbReference>
<accession>A0A0L9UQ91</accession>
<dbReference type="GO" id="GO:0006898">
    <property type="term" value="P:receptor-mediated endocytosis"/>
    <property type="evidence" value="ECO:0007669"/>
    <property type="project" value="TreeGrafter"/>
</dbReference>
<dbReference type="EMBL" id="CM003376">
    <property type="protein sequence ID" value="KOM44762.1"/>
    <property type="molecule type" value="Genomic_DNA"/>
</dbReference>
<dbReference type="InterPro" id="IPR016025">
    <property type="entry name" value="Clathrin_H-chain_N"/>
</dbReference>
<reference evidence="3" key="1">
    <citation type="journal article" date="2015" name="Proc. Natl. Acad. Sci. U.S.A.">
        <title>Genome sequencing of adzuki bean (Vigna angularis) provides insight into high starch and low fat accumulation and domestication.</title>
        <authorList>
            <person name="Yang K."/>
            <person name="Tian Z."/>
            <person name="Chen C."/>
            <person name="Luo L."/>
            <person name="Zhao B."/>
            <person name="Wang Z."/>
            <person name="Yu L."/>
            <person name="Li Y."/>
            <person name="Sun Y."/>
            <person name="Li W."/>
            <person name="Chen Y."/>
            <person name="Li Y."/>
            <person name="Zhang Y."/>
            <person name="Ai D."/>
            <person name="Zhao J."/>
            <person name="Shang C."/>
            <person name="Ma Y."/>
            <person name="Wu B."/>
            <person name="Wang M."/>
            <person name="Gao L."/>
            <person name="Sun D."/>
            <person name="Zhang P."/>
            <person name="Guo F."/>
            <person name="Wang W."/>
            <person name="Li Y."/>
            <person name="Wang J."/>
            <person name="Varshney R.K."/>
            <person name="Wang J."/>
            <person name="Ling H.Q."/>
            <person name="Wan P."/>
        </authorList>
    </citation>
    <scope>NUCLEOTIDE SEQUENCE</scope>
    <source>
        <strain evidence="3">cv. Jingnong 6</strain>
    </source>
</reference>
<dbReference type="PANTHER" id="PTHR10292:SF34">
    <property type="entry name" value="CLATHRIN HEAVY CHAIN 1-RELATED"/>
    <property type="match status" value="1"/>
</dbReference>
<dbReference type="GO" id="GO:0009506">
    <property type="term" value="C:plasmodesma"/>
    <property type="evidence" value="ECO:0007669"/>
    <property type="project" value="TreeGrafter"/>
</dbReference>
<dbReference type="AlphaFoldDB" id="A0A0L9UQ91"/>
<dbReference type="Gramene" id="KOM44762">
    <property type="protein sequence ID" value="KOM44762"/>
    <property type="gene ID" value="LR48_Vigan06g006800"/>
</dbReference>
<dbReference type="GO" id="GO:0030132">
    <property type="term" value="C:clathrin coat of coated pit"/>
    <property type="evidence" value="ECO:0007669"/>
    <property type="project" value="InterPro"/>
</dbReference>
<dbReference type="GO" id="GO:0009507">
    <property type="term" value="C:chloroplast"/>
    <property type="evidence" value="ECO:0007669"/>
    <property type="project" value="TreeGrafter"/>
</dbReference>
<dbReference type="GO" id="GO:0005198">
    <property type="term" value="F:structural molecule activity"/>
    <property type="evidence" value="ECO:0007669"/>
    <property type="project" value="InterPro"/>
</dbReference>
<dbReference type="Pfam" id="PF09268">
    <property type="entry name" value="Clathrin-link"/>
    <property type="match status" value="1"/>
</dbReference>
<evidence type="ECO:0000259" key="1">
    <source>
        <dbReference type="Pfam" id="PF09268"/>
    </source>
</evidence>